<feature type="compositionally biased region" description="Polar residues" evidence="2">
    <location>
        <begin position="62"/>
        <end position="72"/>
    </location>
</feature>
<keyword evidence="1" id="KW-0863">Zinc-finger</keyword>
<dbReference type="PROSITE" id="PS50157">
    <property type="entry name" value="ZINC_FINGER_C2H2_2"/>
    <property type="match status" value="1"/>
</dbReference>
<feature type="compositionally biased region" description="Low complexity" evidence="2">
    <location>
        <begin position="236"/>
        <end position="251"/>
    </location>
</feature>
<feature type="domain" description="C2H2-type" evidence="3">
    <location>
        <begin position="455"/>
        <end position="482"/>
    </location>
</feature>
<feature type="compositionally biased region" description="Polar residues" evidence="2">
    <location>
        <begin position="309"/>
        <end position="326"/>
    </location>
</feature>
<protein>
    <recommendedName>
        <fullName evidence="3">C2H2-type domain-containing protein</fullName>
    </recommendedName>
</protein>
<evidence type="ECO:0000256" key="1">
    <source>
        <dbReference type="PROSITE-ProRule" id="PRU00042"/>
    </source>
</evidence>
<organism evidence="4 5">
    <name type="scientific">Trametes cubensis</name>
    <dbReference type="NCBI Taxonomy" id="1111947"/>
    <lineage>
        <taxon>Eukaryota</taxon>
        <taxon>Fungi</taxon>
        <taxon>Dikarya</taxon>
        <taxon>Basidiomycota</taxon>
        <taxon>Agaricomycotina</taxon>
        <taxon>Agaricomycetes</taxon>
        <taxon>Polyporales</taxon>
        <taxon>Polyporaceae</taxon>
        <taxon>Trametes</taxon>
    </lineage>
</organism>
<dbReference type="SMART" id="SM00355">
    <property type="entry name" value="ZnF_C2H2"/>
    <property type="match status" value="2"/>
</dbReference>
<keyword evidence="5" id="KW-1185">Reference proteome</keyword>
<feature type="compositionally biased region" description="Low complexity" evidence="2">
    <location>
        <begin position="339"/>
        <end position="352"/>
    </location>
</feature>
<dbReference type="PROSITE" id="PS00028">
    <property type="entry name" value="ZINC_FINGER_C2H2_1"/>
    <property type="match status" value="1"/>
</dbReference>
<accession>A0AAD7THT4</accession>
<dbReference type="Gene3D" id="3.30.160.60">
    <property type="entry name" value="Classic Zinc Finger"/>
    <property type="match status" value="1"/>
</dbReference>
<feature type="region of interest" description="Disordered" evidence="2">
    <location>
        <begin position="214"/>
        <end position="375"/>
    </location>
</feature>
<feature type="region of interest" description="Disordered" evidence="2">
    <location>
        <begin position="1"/>
        <end position="23"/>
    </location>
</feature>
<evidence type="ECO:0000256" key="2">
    <source>
        <dbReference type="SAM" id="MobiDB-lite"/>
    </source>
</evidence>
<feature type="compositionally biased region" description="Polar residues" evidence="2">
    <location>
        <begin position="275"/>
        <end position="288"/>
    </location>
</feature>
<evidence type="ECO:0000313" key="4">
    <source>
        <dbReference type="EMBL" id="KAJ8456965.1"/>
    </source>
</evidence>
<reference evidence="4" key="1">
    <citation type="submission" date="2022-11" db="EMBL/GenBank/DDBJ databases">
        <title>Genome Sequence of Cubamyces cubensis.</title>
        <authorList>
            <person name="Buettner E."/>
        </authorList>
    </citation>
    <scope>NUCLEOTIDE SEQUENCE</scope>
    <source>
        <strain evidence="4">MPL-01</strain>
    </source>
</reference>
<keyword evidence="1" id="KW-0862">Zinc</keyword>
<name>A0AAD7THT4_9APHY</name>
<evidence type="ECO:0000259" key="3">
    <source>
        <dbReference type="PROSITE" id="PS50157"/>
    </source>
</evidence>
<keyword evidence="1" id="KW-0479">Metal-binding</keyword>
<gene>
    <name evidence="4" type="ORF">ONZ51_g11811</name>
</gene>
<sequence length="482" mass="52390">MSSRTRNASPSSALTPKVTIDDQNGIDWDSLEGFALQGCGDESESTSGEIPLLSAAHFESPSPGSSNTSAYESFSPYDTYDPFDPSLSPSIPATGLELADTPEWLMSPLPALSPSGSYLCEYQEDRAPSQQTEYVDSFDDSRDDASNGMEASSRSQWRLYMDTTQGSLVFLPPYLPQDRLPSFTPVQSSLWPDTSDFTLRLSLHVLLLMPPPEETVTAPHADQRTPSSSEDSVLLATQPAASSSAQSATRQQPERAAKRRRVEQENEAVVEPTEPTVQVSKGKSNATPTELLATDIVESSDSKGHATDSAKTSIRKQVNTLATSVAPTLRRSKRLRVGAASASSQRPRPSASTLSDPASSASDVPETAGPSSVAAAPVSPLGRICKLLKKDGTRCYHRLTSSKSVNQKHANTHPRASKNEPGFRCTFLGCRSTVQYGTKHSRNKHILEHHWGHRFPCDVPGCDKVFGREDEVPRHKRTAHRR</sequence>
<feature type="compositionally biased region" description="Polar residues" evidence="2">
    <location>
        <begin position="353"/>
        <end position="362"/>
    </location>
</feature>
<comment type="caution">
    <text evidence="4">The sequence shown here is derived from an EMBL/GenBank/DDBJ whole genome shotgun (WGS) entry which is preliminary data.</text>
</comment>
<dbReference type="GO" id="GO:0008270">
    <property type="term" value="F:zinc ion binding"/>
    <property type="evidence" value="ECO:0007669"/>
    <property type="project" value="UniProtKB-KW"/>
</dbReference>
<dbReference type="Proteomes" id="UP001215151">
    <property type="component" value="Unassembled WGS sequence"/>
</dbReference>
<feature type="compositionally biased region" description="Polar residues" evidence="2">
    <location>
        <begin position="1"/>
        <end position="14"/>
    </location>
</feature>
<dbReference type="AlphaFoldDB" id="A0AAD7THT4"/>
<feature type="region of interest" description="Disordered" evidence="2">
    <location>
        <begin position="38"/>
        <end position="73"/>
    </location>
</feature>
<proteinExistence type="predicted"/>
<dbReference type="InterPro" id="IPR013087">
    <property type="entry name" value="Znf_C2H2_type"/>
</dbReference>
<dbReference type="EMBL" id="JAPEVG010000612">
    <property type="protein sequence ID" value="KAJ8456965.1"/>
    <property type="molecule type" value="Genomic_DNA"/>
</dbReference>
<evidence type="ECO:0000313" key="5">
    <source>
        <dbReference type="Proteomes" id="UP001215151"/>
    </source>
</evidence>